<organism evidence="3 4">
    <name type="scientific">Wansuia hejianensis</name>
    <dbReference type="NCBI Taxonomy" id="2763667"/>
    <lineage>
        <taxon>Bacteria</taxon>
        <taxon>Bacillati</taxon>
        <taxon>Bacillota</taxon>
        <taxon>Clostridia</taxon>
        <taxon>Lachnospirales</taxon>
        <taxon>Lachnospiraceae</taxon>
        <taxon>Wansuia</taxon>
    </lineage>
</organism>
<gene>
    <name evidence="3" type="ORF">H9Q79_06655</name>
</gene>
<dbReference type="AlphaFoldDB" id="A0A7G9GI11"/>
<sequence length="273" mass="29773">MRRKRKGGFTLVELIVIITIILILAAVLVPALMRYIDRSKEAVCRSNEATLKTELAAELTESMAEGKSMTEAELQALADASGAHCPSGGTYSVQLTAGDDGFDTVEVTCSIHDDGTNGGGGMPDTNVISKGLLKDFTDYIRGYTGGRNDNNSIRTAFYNNNGGKWPTLTVNGESYSVQPFYRKDESAADLTGQVWLYATKDYDDCTNGSWNVQMVYNPMDSKWYQATNYNGEPGSKASITFNSVEALNEAVTNGKHSNGKAKWVEVTEYTESE</sequence>
<evidence type="ECO:0000313" key="3">
    <source>
        <dbReference type="EMBL" id="QNM10443.1"/>
    </source>
</evidence>
<accession>A0A7G9GI11</accession>
<reference evidence="3 4" key="1">
    <citation type="submission" date="2020-08" db="EMBL/GenBank/DDBJ databases">
        <authorList>
            <person name="Liu C."/>
            <person name="Sun Q."/>
        </authorList>
    </citation>
    <scope>NUCLEOTIDE SEQUENCE [LARGE SCALE GENOMIC DNA]</scope>
    <source>
        <strain evidence="3 4">NSJ-29</strain>
    </source>
</reference>
<evidence type="ECO:0000259" key="2">
    <source>
        <dbReference type="Pfam" id="PF18223"/>
    </source>
</evidence>
<feature type="domain" description="Pilin PilJ C-terminal" evidence="2">
    <location>
        <begin position="144"/>
        <end position="228"/>
    </location>
</feature>
<proteinExistence type="predicted"/>
<dbReference type="Gene3D" id="3.30.1690.20">
    <property type="match status" value="1"/>
</dbReference>
<dbReference type="SUPFAM" id="SSF54523">
    <property type="entry name" value="Pili subunits"/>
    <property type="match status" value="1"/>
</dbReference>
<dbReference type="EMBL" id="CP060635">
    <property type="protein sequence ID" value="QNM10443.1"/>
    <property type="molecule type" value="Genomic_DNA"/>
</dbReference>
<protein>
    <submittedName>
        <fullName evidence="3">Prepilin-type N-terminal cleavage/methylation domain-containing protein</fullName>
    </submittedName>
</protein>
<dbReference type="InterPro" id="IPR012902">
    <property type="entry name" value="N_methyl_site"/>
</dbReference>
<keyword evidence="1" id="KW-0812">Transmembrane</keyword>
<dbReference type="RefSeq" id="WP_118648152.1">
    <property type="nucleotide sequence ID" value="NZ_CP060635.1"/>
</dbReference>
<dbReference type="Gene3D" id="3.30.700.10">
    <property type="entry name" value="Glycoprotein, Type 4 Pilin"/>
    <property type="match status" value="1"/>
</dbReference>
<evidence type="ECO:0000256" key="1">
    <source>
        <dbReference type="SAM" id="Phobius"/>
    </source>
</evidence>
<name>A0A7G9GI11_9FIRM</name>
<keyword evidence="1" id="KW-1133">Transmembrane helix</keyword>
<evidence type="ECO:0000313" key="4">
    <source>
        <dbReference type="Proteomes" id="UP000515860"/>
    </source>
</evidence>
<dbReference type="Pfam" id="PF18223">
    <property type="entry name" value="PilJ_C"/>
    <property type="match status" value="1"/>
</dbReference>
<dbReference type="InterPro" id="IPR045584">
    <property type="entry name" value="Pilin-like"/>
</dbReference>
<dbReference type="InterPro" id="IPR040599">
    <property type="entry name" value="PilJ_C"/>
</dbReference>
<keyword evidence="1" id="KW-0472">Membrane</keyword>
<dbReference type="PROSITE" id="PS00409">
    <property type="entry name" value="PROKAR_NTER_METHYL"/>
    <property type="match status" value="1"/>
</dbReference>
<dbReference type="KEGG" id="whj:H9Q79_06655"/>
<feature type="transmembrane region" description="Helical" evidence="1">
    <location>
        <begin position="12"/>
        <end position="36"/>
    </location>
</feature>
<dbReference type="Proteomes" id="UP000515860">
    <property type="component" value="Chromosome"/>
</dbReference>
<dbReference type="Pfam" id="PF07963">
    <property type="entry name" value="N_methyl"/>
    <property type="match status" value="1"/>
</dbReference>
<keyword evidence="4" id="KW-1185">Reference proteome</keyword>